<sequence length="231" mass="26228">MSLKLDKVIPWGRCLDEYIGMFSLTSSDLKLAILDCAGGPASFNAEMTRQGKKVISCDPVYQFTAVEIGDRIQETYQTVIDGVKANLDGYLWNNFESPYQLGEVRMKAMQEFLEDFPSGLQQGRYMNAELPVLPFKNSQFDLALCSHFLFTYSHLLSEEFHLEAITEMCRVAKEVRVFPLLQSFSGEESDRLNPTIAELKKRSFSVEIQEAPYEFQKGGNKMLRVSKKSSA</sequence>
<comment type="caution">
    <text evidence="1">The sequence shown here is derived from an EMBL/GenBank/DDBJ whole genome shotgun (WGS) entry which is preliminary data.</text>
</comment>
<organism evidence="1 2">
    <name type="scientific">Microcoleus asticus IPMA8</name>
    <dbReference type="NCBI Taxonomy" id="2563858"/>
    <lineage>
        <taxon>Bacteria</taxon>
        <taxon>Bacillati</taxon>
        <taxon>Cyanobacteriota</taxon>
        <taxon>Cyanophyceae</taxon>
        <taxon>Oscillatoriophycideae</taxon>
        <taxon>Oscillatoriales</taxon>
        <taxon>Microcoleaceae</taxon>
        <taxon>Microcoleus</taxon>
        <taxon>Microcoleus asticus</taxon>
    </lineage>
</organism>
<dbReference type="Proteomes" id="UP000702425">
    <property type="component" value="Unassembled WGS sequence"/>
</dbReference>
<proteinExistence type="predicted"/>
<evidence type="ECO:0000313" key="2">
    <source>
        <dbReference type="Proteomes" id="UP000702425"/>
    </source>
</evidence>
<reference evidence="1 2" key="1">
    <citation type="journal article" date="2020" name="Sci. Rep.">
        <title>A novel cyanobacterial geosmin producer, revising GeoA distribution and dispersion patterns in Bacteria.</title>
        <authorList>
            <person name="Churro C."/>
            <person name="Semedo-Aguiar A.P."/>
            <person name="Silva A.D."/>
            <person name="Pereira-Leal J.B."/>
            <person name="Leite R.B."/>
        </authorList>
    </citation>
    <scope>NUCLEOTIDE SEQUENCE [LARGE SCALE GENOMIC DNA]</scope>
    <source>
        <strain evidence="1 2">IPMA8</strain>
    </source>
</reference>
<dbReference type="Gene3D" id="3.40.50.150">
    <property type="entry name" value="Vaccinia Virus protein VP39"/>
    <property type="match status" value="1"/>
</dbReference>
<dbReference type="RefSeq" id="WP_172186219.1">
    <property type="nucleotide sequence ID" value="NZ_CAWPPK010000068.1"/>
</dbReference>
<dbReference type="EMBL" id="SRRZ01000016">
    <property type="protein sequence ID" value="NQE33544.1"/>
    <property type="molecule type" value="Genomic_DNA"/>
</dbReference>
<name>A0ABX2CT72_9CYAN</name>
<evidence type="ECO:0008006" key="3">
    <source>
        <dbReference type="Google" id="ProtNLM"/>
    </source>
</evidence>
<keyword evidence="2" id="KW-1185">Reference proteome</keyword>
<gene>
    <name evidence="1" type="ORF">E5S67_01263</name>
</gene>
<evidence type="ECO:0000313" key="1">
    <source>
        <dbReference type="EMBL" id="NQE33544.1"/>
    </source>
</evidence>
<dbReference type="SUPFAM" id="SSF53335">
    <property type="entry name" value="S-adenosyl-L-methionine-dependent methyltransferases"/>
    <property type="match status" value="1"/>
</dbReference>
<accession>A0ABX2CT72</accession>
<protein>
    <recommendedName>
        <fullName evidence="3">SAM-dependent methyltransferase</fullName>
    </recommendedName>
</protein>
<dbReference type="InterPro" id="IPR029063">
    <property type="entry name" value="SAM-dependent_MTases_sf"/>
</dbReference>